<keyword evidence="3" id="KW-1185">Reference proteome</keyword>
<evidence type="ECO:0000313" key="3">
    <source>
        <dbReference type="Proteomes" id="UP001157006"/>
    </source>
</evidence>
<name>A0AAV0YVX6_VICFA</name>
<dbReference type="AlphaFoldDB" id="A0AAV0YVX6"/>
<gene>
    <name evidence="2" type="ORF">VFH_I334080</name>
</gene>
<protein>
    <submittedName>
        <fullName evidence="2">Uncharacterized protein</fullName>
    </submittedName>
</protein>
<feature type="region of interest" description="Disordered" evidence="1">
    <location>
        <begin position="57"/>
        <end position="89"/>
    </location>
</feature>
<accession>A0AAV0YVX6</accession>
<dbReference type="Proteomes" id="UP001157006">
    <property type="component" value="Chromosome 1L"/>
</dbReference>
<feature type="compositionally biased region" description="Polar residues" evidence="1">
    <location>
        <begin position="63"/>
        <end position="75"/>
    </location>
</feature>
<evidence type="ECO:0000313" key="2">
    <source>
        <dbReference type="EMBL" id="CAI8588152.1"/>
    </source>
</evidence>
<evidence type="ECO:0000256" key="1">
    <source>
        <dbReference type="SAM" id="MobiDB-lite"/>
    </source>
</evidence>
<reference evidence="2 3" key="1">
    <citation type="submission" date="2023-01" db="EMBL/GenBank/DDBJ databases">
        <authorList>
            <person name="Kreplak J."/>
        </authorList>
    </citation>
    <scope>NUCLEOTIDE SEQUENCE [LARGE SCALE GENOMIC DNA]</scope>
</reference>
<dbReference type="EMBL" id="OX451736">
    <property type="protein sequence ID" value="CAI8588152.1"/>
    <property type="molecule type" value="Genomic_DNA"/>
</dbReference>
<proteinExistence type="predicted"/>
<organism evidence="2 3">
    <name type="scientific">Vicia faba</name>
    <name type="common">Broad bean</name>
    <name type="synonym">Faba vulgaris</name>
    <dbReference type="NCBI Taxonomy" id="3906"/>
    <lineage>
        <taxon>Eukaryota</taxon>
        <taxon>Viridiplantae</taxon>
        <taxon>Streptophyta</taxon>
        <taxon>Embryophyta</taxon>
        <taxon>Tracheophyta</taxon>
        <taxon>Spermatophyta</taxon>
        <taxon>Magnoliopsida</taxon>
        <taxon>eudicotyledons</taxon>
        <taxon>Gunneridae</taxon>
        <taxon>Pentapetalae</taxon>
        <taxon>rosids</taxon>
        <taxon>fabids</taxon>
        <taxon>Fabales</taxon>
        <taxon>Fabaceae</taxon>
        <taxon>Papilionoideae</taxon>
        <taxon>50 kb inversion clade</taxon>
        <taxon>NPAAA clade</taxon>
        <taxon>Hologalegina</taxon>
        <taxon>IRL clade</taxon>
        <taxon>Fabeae</taxon>
        <taxon>Vicia</taxon>
    </lineage>
</organism>
<sequence length="110" mass="12367">MDAIAQSKSEKVVGDASVILLLCRKARVKPLTGEIQVLPSKAIDAIWICKMNVVPKTEDTNRQGEGTQPGDNMQRSDPMPELPPGVTPTYRYHHYVNEESYAHQVEMRNF</sequence>